<accession>A0A3R9VBT0</accession>
<name>A0A3R9VBT0_9BACT</name>
<keyword evidence="3" id="KW-1185">Reference proteome</keyword>
<dbReference type="Gene3D" id="2.60.40.10">
    <property type="entry name" value="Immunoglobulins"/>
    <property type="match status" value="1"/>
</dbReference>
<keyword evidence="1" id="KW-0732">Signal</keyword>
<dbReference type="EMBL" id="RWIT01000001">
    <property type="protein sequence ID" value="RSK50881.1"/>
    <property type="molecule type" value="Genomic_DNA"/>
</dbReference>
<gene>
    <name evidence="2" type="ORF">EI291_00750</name>
</gene>
<reference evidence="2 3" key="1">
    <citation type="submission" date="2018-12" db="EMBL/GenBank/DDBJ databases">
        <authorList>
            <person name="Feng G."/>
            <person name="Zhu H."/>
        </authorList>
    </citation>
    <scope>NUCLEOTIDE SEQUENCE [LARGE SCALE GENOMIC DNA]</scope>
    <source>
        <strain evidence="2 3">KCTC 12533</strain>
    </source>
</reference>
<dbReference type="AlphaFoldDB" id="A0A3R9VBT0"/>
<feature type="signal peptide" evidence="1">
    <location>
        <begin position="1"/>
        <end position="20"/>
    </location>
</feature>
<proteinExistence type="predicted"/>
<evidence type="ECO:0000313" key="2">
    <source>
        <dbReference type="EMBL" id="RSK50881.1"/>
    </source>
</evidence>
<evidence type="ECO:0000313" key="3">
    <source>
        <dbReference type="Proteomes" id="UP000273500"/>
    </source>
</evidence>
<comment type="caution">
    <text evidence="2">The sequence shown here is derived from an EMBL/GenBank/DDBJ whole genome shotgun (WGS) entry which is preliminary data.</text>
</comment>
<dbReference type="OrthoDB" id="927019at2"/>
<dbReference type="InterPro" id="IPR026444">
    <property type="entry name" value="Secre_tail"/>
</dbReference>
<dbReference type="RefSeq" id="WP_125417358.1">
    <property type="nucleotide sequence ID" value="NZ_RWIT01000001.1"/>
</dbReference>
<evidence type="ECO:0000256" key="1">
    <source>
        <dbReference type="SAM" id="SignalP"/>
    </source>
</evidence>
<feature type="chain" id="PRO_5018642037" evidence="1">
    <location>
        <begin position="21"/>
        <end position="775"/>
    </location>
</feature>
<dbReference type="InterPro" id="IPR013783">
    <property type="entry name" value="Ig-like_fold"/>
</dbReference>
<organism evidence="2 3">
    <name type="scientific">Hymenobacter rigui</name>
    <dbReference type="NCBI Taxonomy" id="334424"/>
    <lineage>
        <taxon>Bacteria</taxon>
        <taxon>Pseudomonadati</taxon>
        <taxon>Bacteroidota</taxon>
        <taxon>Cytophagia</taxon>
        <taxon>Cytophagales</taxon>
        <taxon>Hymenobacteraceae</taxon>
        <taxon>Hymenobacter</taxon>
    </lineage>
</organism>
<sequence length="775" mass="82068">MNKLYLVALGLLLGTSVAQAQYVFTDTNLGPYTQDFNTLTGNQTFTNGTTLPGVYATFTFDTAPTVEQAASAFGPIPANDGSNTAAFWYHFGYAGSTDRALGGIASTTVANGIGYIGIRLKNSSSKVIKNLEVQYAMEQWYNSGNNGAAMVKFHYQRSASAITSNITGTWTPLTTLDVQAPSTTTVIAPRDGNSSTNRRVMKATLQDINLAVGEEIMLRWSYTFNTGTNGNGLSMDDVVISPQTNVFYSATSGDLDKNNSWGTSTDGSGTRPSDFTSANQTFYVQGTATANRVQQGNAWIVSGANSKIIVGNGVTPSRLLIDNSNKTVEGIIEVAAGSTLEIQRTDLKNVKLGYLDPTSTVIFSGNGLAHTIPATSYGNLTLADGGAKTLGGAVLVSGQVNLNSNTNLTLGNYDATILRGGGLSNYGSSAFVVTNGTGRLRQAVQNSGVDVVYPVGSSATSYTPAYLQQPNSTTARNEDVFGVRVQNGIYSRYDANDNAQGTAISASQGVDKTWLISEEVKGNANVTMGLQWNTADEATGSPAFDRTKAYVGHYLTSPQPYFDRVAATAATAGSITGSYRMSRSGITSFSPFVVSSRNGGPLPVQLVSFSAQRSGTGVVSSWETAQELNNRHFVVERSRTGQDFEAIGTVAGHGTSNNAHRYQYTDTQAPAAVTYYRLRQVDTDGAEAFSAVVAVNGTGEAALAWVQPNPGTGLYQLVVQQPGSVIQAEVLSVIGSRVQTVGADGRIDLQQQPSGIYLVRYRTAQGPKTLRLLKE</sequence>
<dbReference type="NCBIfam" id="TIGR04183">
    <property type="entry name" value="Por_Secre_tail"/>
    <property type="match status" value="1"/>
</dbReference>
<dbReference type="Proteomes" id="UP000273500">
    <property type="component" value="Unassembled WGS sequence"/>
</dbReference>
<protein>
    <submittedName>
        <fullName evidence="2">T9SS C-terminal target domain-containing protein</fullName>
    </submittedName>
</protein>